<sequence>MAFISYIWIMHMRGFGQDREQYLGSRVVASKTSPRVNHNIPAGCSSLRSLTLLSYVVYGLPKLRLDVADRCTWSQSFNTSLQKAGRPEDRNVYSFHNVHVLPVLPPYASRHCPRIRTCSSTLRSMLERNCPPTDAYPVSGRDLQPEMFGFQDPCAEGKHDFRKDSGGFPQLLWQRCEVNARASRVRAGSCKVSPKSQVSLCRAAIA</sequence>
<dbReference type="InParanoid" id="A0A5C3NXB3"/>
<dbReference type="Proteomes" id="UP000308197">
    <property type="component" value="Unassembled WGS sequence"/>
</dbReference>
<dbReference type="AlphaFoldDB" id="A0A5C3NXB3"/>
<name>A0A5C3NXB3_9APHY</name>
<dbReference type="EMBL" id="ML211569">
    <property type="protein sequence ID" value="TFK81712.1"/>
    <property type="molecule type" value="Genomic_DNA"/>
</dbReference>
<reference evidence="1 2" key="1">
    <citation type="journal article" date="2019" name="Nat. Ecol. Evol.">
        <title>Megaphylogeny resolves global patterns of mushroom evolution.</title>
        <authorList>
            <person name="Varga T."/>
            <person name="Krizsan K."/>
            <person name="Foldi C."/>
            <person name="Dima B."/>
            <person name="Sanchez-Garcia M."/>
            <person name="Sanchez-Ramirez S."/>
            <person name="Szollosi G.J."/>
            <person name="Szarkandi J.G."/>
            <person name="Papp V."/>
            <person name="Albert L."/>
            <person name="Andreopoulos W."/>
            <person name="Angelini C."/>
            <person name="Antonin V."/>
            <person name="Barry K.W."/>
            <person name="Bougher N.L."/>
            <person name="Buchanan P."/>
            <person name="Buyck B."/>
            <person name="Bense V."/>
            <person name="Catcheside P."/>
            <person name="Chovatia M."/>
            <person name="Cooper J."/>
            <person name="Damon W."/>
            <person name="Desjardin D."/>
            <person name="Finy P."/>
            <person name="Geml J."/>
            <person name="Haridas S."/>
            <person name="Hughes K."/>
            <person name="Justo A."/>
            <person name="Karasinski D."/>
            <person name="Kautmanova I."/>
            <person name="Kiss B."/>
            <person name="Kocsube S."/>
            <person name="Kotiranta H."/>
            <person name="LaButti K.M."/>
            <person name="Lechner B.E."/>
            <person name="Liimatainen K."/>
            <person name="Lipzen A."/>
            <person name="Lukacs Z."/>
            <person name="Mihaltcheva S."/>
            <person name="Morgado L.N."/>
            <person name="Niskanen T."/>
            <person name="Noordeloos M.E."/>
            <person name="Ohm R.A."/>
            <person name="Ortiz-Santana B."/>
            <person name="Ovrebo C."/>
            <person name="Racz N."/>
            <person name="Riley R."/>
            <person name="Savchenko A."/>
            <person name="Shiryaev A."/>
            <person name="Soop K."/>
            <person name="Spirin V."/>
            <person name="Szebenyi C."/>
            <person name="Tomsovsky M."/>
            <person name="Tulloss R.E."/>
            <person name="Uehling J."/>
            <person name="Grigoriev I.V."/>
            <person name="Vagvolgyi C."/>
            <person name="Papp T."/>
            <person name="Martin F.M."/>
            <person name="Miettinen O."/>
            <person name="Hibbett D.S."/>
            <person name="Nagy L.G."/>
        </authorList>
    </citation>
    <scope>NUCLEOTIDE SEQUENCE [LARGE SCALE GENOMIC DNA]</scope>
    <source>
        <strain evidence="1 2">HHB13444</strain>
    </source>
</reference>
<accession>A0A5C3NXB3</accession>
<organism evidence="1 2">
    <name type="scientific">Polyporus arcularius HHB13444</name>
    <dbReference type="NCBI Taxonomy" id="1314778"/>
    <lineage>
        <taxon>Eukaryota</taxon>
        <taxon>Fungi</taxon>
        <taxon>Dikarya</taxon>
        <taxon>Basidiomycota</taxon>
        <taxon>Agaricomycotina</taxon>
        <taxon>Agaricomycetes</taxon>
        <taxon>Polyporales</taxon>
        <taxon>Polyporaceae</taxon>
        <taxon>Polyporus</taxon>
    </lineage>
</organism>
<evidence type="ECO:0000313" key="1">
    <source>
        <dbReference type="EMBL" id="TFK81712.1"/>
    </source>
</evidence>
<keyword evidence="2" id="KW-1185">Reference proteome</keyword>
<gene>
    <name evidence="1" type="ORF">K466DRAFT_328612</name>
</gene>
<proteinExistence type="predicted"/>
<protein>
    <submittedName>
        <fullName evidence="1">Uncharacterized protein</fullName>
    </submittedName>
</protein>
<evidence type="ECO:0000313" key="2">
    <source>
        <dbReference type="Proteomes" id="UP000308197"/>
    </source>
</evidence>